<evidence type="ECO:0000313" key="1">
    <source>
        <dbReference type="Proteomes" id="UP000095283"/>
    </source>
</evidence>
<dbReference type="Proteomes" id="UP000095283">
    <property type="component" value="Unplaced"/>
</dbReference>
<accession>A0A1I7WWF0</accession>
<organism evidence="1 2">
    <name type="scientific">Heterorhabditis bacteriophora</name>
    <name type="common">Entomopathogenic nematode worm</name>
    <dbReference type="NCBI Taxonomy" id="37862"/>
    <lineage>
        <taxon>Eukaryota</taxon>
        <taxon>Metazoa</taxon>
        <taxon>Ecdysozoa</taxon>
        <taxon>Nematoda</taxon>
        <taxon>Chromadorea</taxon>
        <taxon>Rhabditida</taxon>
        <taxon>Rhabditina</taxon>
        <taxon>Rhabditomorpha</taxon>
        <taxon>Strongyloidea</taxon>
        <taxon>Heterorhabditidae</taxon>
        <taxon>Heterorhabditis</taxon>
    </lineage>
</organism>
<reference evidence="2" key="1">
    <citation type="submission" date="2016-11" db="UniProtKB">
        <authorList>
            <consortium name="WormBaseParasite"/>
        </authorList>
    </citation>
    <scope>IDENTIFICATION</scope>
</reference>
<dbReference type="AlphaFoldDB" id="A0A1I7WWF0"/>
<keyword evidence="1" id="KW-1185">Reference proteome</keyword>
<name>A0A1I7WWF0_HETBA</name>
<sequence>MVYYHTLPIKYNRKRQETTVHSGLVCNSGYHDAHRPLTAKQNKSS</sequence>
<proteinExistence type="predicted"/>
<dbReference type="WBParaSite" id="Hba_09509">
    <property type="protein sequence ID" value="Hba_09509"/>
    <property type="gene ID" value="Hba_09509"/>
</dbReference>
<evidence type="ECO:0000313" key="2">
    <source>
        <dbReference type="WBParaSite" id="Hba_09509"/>
    </source>
</evidence>
<protein>
    <submittedName>
        <fullName evidence="2">Transposase</fullName>
    </submittedName>
</protein>